<dbReference type="GO" id="GO:0032506">
    <property type="term" value="P:cytokinetic process"/>
    <property type="evidence" value="ECO:0007669"/>
    <property type="project" value="TreeGrafter"/>
</dbReference>
<name>A0A381XXJ1_9ZZZZ</name>
<dbReference type="Pfam" id="PF24125">
    <property type="entry name" value="Cds6_C"/>
    <property type="match status" value="1"/>
</dbReference>
<dbReference type="InterPro" id="IPR056203">
    <property type="entry name" value="Cds6_C"/>
</dbReference>
<dbReference type="InterPro" id="IPR052521">
    <property type="entry name" value="Cell_div_SPOR-domain"/>
</dbReference>
<dbReference type="Gene3D" id="3.30.70.1070">
    <property type="entry name" value="Sporulation related repeat"/>
    <property type="match status" value="1"/>
</dbReference>
<dbReference type="GO" id="GO:0042834">
    <property type="term" value="F:peptidoglycan binding"/>
    <property type="evidence" value="ECO:0007669"/>
    <property type="project" value="InterPro"/>
</dbReference>
<dbReference type="PROSITE" id="PS51724">
    <property type="entry name" value="SPOR"/>
    <property type="match status" value="1"/>
</dbReference>
<reference evidence="2" key="1">
    <citation type="submission" date="2018-05" db="EMBL/GenBank/DDBJ databases">
        <authorList>
            <person name="Lanie J.A."/>
            <person name="Ng W.-L."/>
            <person name="Kazmierczak K.M."/>
            <person name="Andrzejewski T.M."/>
            <person name="Davidsen T.M."/>
            <person name="Wayne K.J."/>
            <person name="Tettelin H."/>
            <person name="Glass J.I."/>
            <person name="Rusch D."/>
            <person name="Podicherti R."/>
            <person name="Tsui H.-C.T."/>
            <person name="Winkler M.E."/>
        </authorList>
    </citation>
    <scope>NUCLEOTIDE SEQUENCE</scope>
</reference>
<evidence type="ECO:0000259" key="1">
    <source>
        <dbReference type="PROSITE" id="PS51724"/>
    </source>
</evidence>
<dbReference type="GO" id="GO:0030428">
    <property type="term" value="C:cell septum"/>
    <property type="evidence" value="ECO:0007669"/>
    <property type="project" value="TreeGrafter"/>
</dbReference>
<dbReference type="AlphaFoldDB" id="A0A381XXJ1"/>
<dbReference type="InterPro" id="IPR032710">
    <property type="entry name" value="NTF2-like_dom_sf"/>
</dbReference>
<dbReference type="PANTHER" id="PTHR38687">
    <property type="entry name" value="CELL DIVISION PROTEIN DEDD-RELATED"/>
    <property type="match status" value="1"/>
</dbReference>
<dbReference type="SUPFAM" id="SSF110997">
    <property type="entry name" value="Sporulation related repeat"/>
    <property type="match status" value="1"/>
</dbReference>
<dbReference type="Pfam" id="PF05036">
    <property type="entry name" value="SPOR"/>
    <property type="match status" value="1"/>
</dbReference>
<dbReference type="SUPFAM" id="SSF54427">
    <property type="entry name" value="NTF2-like"/>
    <property type="match status" value="1"/>
</dbReference>
<evidence type="ECO:0000313" key="2">
    <source>
        <dbReference type="EMBL" id="SVA69141.1"/>
    </source>
</evidence>
<feature type="domain" description="SPOR" evidence="1">
    <location>
        <begin position="34"/>
        <end position="111"/>
    </location>
</feature>
<sequence>MDDRATTMFSFHKHKSILIGAVFGLWAFSSLVMANSEKGWTVQLSSFREEKNAERFISRIKKKGYTPFVIKEENSQWHKIRVGPYPSKEEARQVVRDLKKNQGISAMVILSQEGPPDSEDPGDSIEIVVSQFLIWLKAWAGTEVNAYLSFYSKNFKDPNKSSNEWEMQRRSALSRNSSITIQVSDIQMKQNDETIEMSFVQGFKSDRVSDIGLKKLIWKNEGHRWKIIKEIWKPT</sequence>
<gene>
    <name evidence="2" type="ORF">METZ01_LOCUS121995</name>
</gene>
<dbReference type="GO" id="GO:0032153">
    <property type="term" value="C:cell division site"/>
    <property type="evidence" value="ECO:0007669"/>
    <property type="project" value="TreeGrafter"/>
</dbReference>
<proteinExistence type="predicted"/>
<protein>
    <recommendedName>
        <fullName evidence="1">SPOR domain-containing protein</fullName>
    </recommendedName>
</protein>
<dbReference type="PANTHER" id="PTHR38687:SF1">
    <property type="entry name" value="CELL DIVISION PROTEIN DEDD"/>
    <property type="match status" value="1"/>
</dbReference>
<dbReference type="EMBL" id="UINC01016640">
    <property type="protein sequence ID" value="SVA69141.1"/>
    <property type="molecule type" value="Genomic_DNA"/>
</dbReference>
<organism evidence="2">
    <name type="scientific">marine metagenome</name>
    <dbReference type="NCBI Taxonomy" id="408172"/>
    <lineage>
        <taxon>unclassified sequences</taxon>
        <taxon>metagenomes</taxon>
        <taxon>ecological metagenomes</taxon>
    </lineage>
</organism>
<dbReference type="InterPro" id="IPR036680">
    <property type="entry name" value="SPOR-like_sf"/>
</dbReference>
<dbReference type="InterPro" id="IPR007730">
    <property type="entry name" value="SPOR-like_dom"/>
</dbReference>
<accession>A0A381XXJ1</accession>